<organism evidence="5 6">
    <name type="scientific">Paraburkholderia panacisoli</name>
    <dbReference type="NCBI Taxonomy" id="2603818"/>
    <lineage>
        <taxon>Bacteria</taxon>
        <taxon>Pseudomonadati</taxon>
        <taxon>Pseudomonadota</taxon>
        <taxon>Betaproteobacteria</taxon>
        <taxon>Burkholderiales</taxon>
        <taxon>Burkholderiaceae</taxon>
        <taxon>Paraburkholderia</taxon>
    </lineage>
</organism>
<keyword evidence="3" id="KW-1133">Transmembrane helix</keyword>
<dbReference type="GO" id="GO:0016020">
    <property type="term" value="C:membrane"/>
    <property type="evidence" value="ECO:0007669"/>
    <property type="project" value="UniProtKB-SubCell"/>
</dbReference>
<dbReference type="InterPro" id="IPR029020">
    <property type="entry name" value="Ammonium/urea_transptr"/>
</dbReference>
<protein>
    <submittedName>
        <fullName evidence="5">Uncharacterized protein</fullName>
    </submittedName>
</protein>
<dbReference type="Gene3D" id="1.10.3430.10">
    <property type="entry name" value="Ammonium transporter AmtB like domains"/>
    <property type="match status" value="1"/>
</dbReference>
<comment type="subcellular location">
    <subcellularLocation>
        <location evidence="1">Membrane</location>
        <topology evidence="1">Multi-pass membrane protein</topology>
    </subcellularLocation>
</comment>
<dbReference type="EMBL" id="VTUZ01000003">
    <property type="protein sequence ID" value="KAA1014304.1"/>
    <property type="molecule type" value="Genomic_DNA"/>
</dbReference>
<keyword evidence="2" id="KW-0812">Transmembrane</keyword>
<evidence type="ECO:0000313" key="5">
    <source>
        <dbReference type="EMBL" id="KAA1014304.1"/>
    </source>
</evidence>
<dbReference type="Proteomes" id="UP000325273">
    <property type="component" value="Unassembled WGS sequence"/>
</dbReference>
<evidence type="ECO:0000256" key="1">
    <source>
        <dbReference type="ARBA" id="ARBA00004141"/>
    </source>
</evidence>
<reference evidence="5 6" key="1">
    <citation type="submission" date="2019-08" db="EMBL/GenBank/DDBJ databases">
        <title>Paraburkholderia sp. DCY113.</title>
        <authorList>
            <person name="Kang J."/>
        </authorList>
    </citation>
    <scope>NUCLEOTIDE SEQUENCE [LARGE SCALE GENOMIC DNA]</scope>
    <source>
        <strain evidence="5 6">DCY113</strain>
    </source>
</reference>
<gene>
    <name evidence="5" type="ORF">FVF58_05390</name>
</gene>
<dbReference type="AlphaFoldDB" id="A0A5B0HH45"/>
<evidence type="ECO:0000256" key="4">
    <source>
        <dbReference type="ARBA" id="ARBA00023136"/>
    </source>
</evidence>
<keyword evidence="4" id="KW-0472">Membrane</keyword>
<name>A0A5B0HH45_9BURK</name>
<sequence length="69" mass="7463">MTSRTRPATTCGRSADRAMVGQAASLVRSAVASFVAFKLAVMTIGLRVEQDREREGLDFGTRGEDAYHS</sequence>
<keyword evidence="6" id="KW-1185">Reference proteome</keyword>
<evidence type="ECO:0000313" key="6">
    <source>
        <dbReference type="Proteomes" id="UP000325273"/>
    </source>
</evidence>
<evidence type="ECO:0000256" key="2">
    <source>
        <dbReference type="ARBA" id="ARBA00022692"/>
    </source>
</evidence>
<evidence type="ECO:0000256" key="3">
    <source>
        <dbReference type="ARBA" id="ARBA00022989"/>
    </source>
</evidence>
<proteinExistence type="predicted"/>
<accession>A0A5B0HH45</accession>
<comment type="caution">
    <text evidence="5">The sequence shown here is derived from an EMBL/GenBank/DDBJ whole genome shotgun (WGS) entry which is preliminary data.</text>
</comment>